<keyword evidence="2" id="KW-0804">Transcription</keyword>
<evidence type="ECO:0000256" key="3">
    <source>
        <dbReference type="SAM" id="Phobius"/>
    </source>
</evidence>
<keyword evidence="5" id="KW-1185">Reference proteome</keyword>
<reference evidence="5" key="1">
    <citation type="journal article" date="2019" name="Int. J. Syst. Evol. Microbiol.">
        <title>The Global Catalogue of Microorganisms (GCM) 10K type strain sequencing project: providing services to taxonomists for standard genome sequencing and annotation.</title>
        <authorList>
            <consortium name="The Broad Institute Genomics Platform"/>
            <consortium name="The Broad Institute Genome Sequencing Center for Infectious Disease"/>
            <person name="Wu L."/>
            <person name="Ma J."/>
        </authorList>
    </citation>
    <scope>NUCLEOTIDE SEQUENCE [LARGE SCALE GENOMIC DNA]</scope>
    <source>
        <strain evidence="5">CCUG 58127</strain>
    </source>
</reference>
<keyword evidence="1" id="KW-0805">Transcription regulation</keyword>
<sequence length="234" mass="24434">MQHDHLGERVADYVDGMLSADEACRADIHLMVCEHCRYAVQQERAIIEQLRTVSFDSGGHQQLMAGLLSLASTGPDAPVGDSATAGRPAVAPRPSPAVVMCSAPPQYQSARKSMAFALFAVAGCVGVALVASTATGVAQGPDNPRTGTQDRVGLVRNVSAPKTADATKRRDKVSGTLTHEMPMFAQVAVRQTPDRWSAAFICRSPPPGPRAGARIGGGIASSVFCIGIRVASSP</sequence>
<dbReference type="EMBL" id="JBHSWH010000001">
    <property type="protein sequence ID" value="MFC6705546.1"/>
    <property type="molecule type" value="Genomic_DNA"/>
</dbReference>
<organism evidence="4 5">
    <name type="scientific">Flexivirga alba</name>
    <dbReference type="NCBI Taxonomy" id="702742"/>
    <lineage>
        <taxon>Bacteria</taxon>
        <taxon>Bacillati</taxon>
        <taxon>Actinomycetota</taxon>
        <taxon>Actinomycetes</taxon>
        <taxon>Micrococcales</taxon>
        <taxon>Dermacoccaceae</taxon>
        <taxon>Flexivirga</taxon>
    </lineage>
</organism>
<comment type="caution">
    <text evidence="4">The sequence shown here is derived from an EMBL/GenBank/DDBJ whole genome shotgun (WGS) entry which is preliminary data.</text>
</comment>
<name>A0ABW2AFG9_9MICO</name>
<dbReference type="Proteomes" id="UP001596298">
    <property type="component" value="Unassembled WGS sequence"/>
</dbReference>
<evidence type="ECO:0000256" key="1">
    <source>
        <dbReference type="ARBA" id="ARBA00023015"/>
    </source>
</evidence>
<gene>
    <name evidence="4" type="ORF">ACFQDH_09755</name>
</gene>
<feature type="transmembrane region" description="Helical" evidence="3">
    <location>
        <begin position="115"/>
        <end position="138"/>
    </location>
</feature>
<evidence type="ECO:0000256" key="2">
    <source>
        <dbReference type="ARBA" id="ARBA00023163"/>
    </source>
</evidence>
<keyword evidence="3" id="KW-0812">Transmembrane</keyword>
<dbReference type="Gene3D" id="1.10.10.1320">
    <property type="entry name" value="Anti-sigma factor, zinc-finger domain"/>
    <property type="match status" value="1"/>
</dbReference>
<evidence type="ECO:0000313" key="5">
    <source>
        <dbReference type="Proteomes" id="UP001596298"/>
    </source>
</evidence>
<evidence type="ECO:0000313" key="4">
    <source>
        <dbReference type="EMBL" id="MFC6705546.1"/>
    </source>
</evidence>
<keyword evidence="3" id="KW-0472">Membrane</keyword>
<protein>
    <submittedName>
        <fullName evidence="4">Zf-HC2 domain-containing protein</fullName>
    </submittedName>
</protein>
<dbReference type="InterPro" id="IPR041916">
    <property type="entry name" value="Anti_sigma_zinc_sf"/>
</dbReference>
<keyword evidence="3" id="KW-1133">Transmembrane helix</keyword>
<proteinExistence type="predicted"/>
<accession>A0ABW2AFG9</accession>
<dbReference type="RefSeq" id="WP_382400775.1">
    <property type="nucleotide sequence ID" value="NZ_JBHSWH010000001.1"/>
</dbReference>